<evidence type="ECO:0000256" key="5">
    <source>
        <dbReference type="ARBA" id="ARBA00013078"/>
    </source>
</evidence>
<proteinExistence type="inferred from homology"/>
<dbReference type="InterPro" id="IPR036412">
    <property type="entry name" value="HAD-like_sf"/>
</dbReference>
<dbReference type="SUPFAM" id="SSF56784">
    <property type="entry name" value="HAD-like"/>
    <property type="match status" value="1"/>
</dbReference>
<gene>
    <name evidence="6" type="ORF">C41B8_02727</name>
</gene>
<dbReference type="eggNOG" id="COG0546">
    <property type="taxonomic scope" value="Bacteria"/>
</dbReference>
<dbReference type="EC" id="3.1.3.18" evidence="5"/>
<comment type="catalytic activity">
    <reaction evidence="1">
        <text>2-phosphoglycolate + H2O = glycolate + phosphate</text>
        <dbReference type="Rhea" id="RHEA:14369"/>
        <dbReference type="ChEBI" id="CHEBI:15377"/>
        <dbReference type="ChEBI" id="CHEBI:29805"/>
        <dbReference type="ChEBI" id="CHEBI:43474"/>
        <dbReference type="ChEBI" id="CHEBI:58033"/>
        <dbReference type="EC" id="3.1.3.18"/>
    </reaction>
</comment>
<dbReference type="InterPro" id="IPR037512">
    <property type="entry name" value="PGPase_prok"/>
</dbReference>
<dbReference type="RefSeq" id="WP_051882846.1">
    <property type="nucleotide sequence ID" value="NZ_APNK01000002.1"/>
</dbReference>
<dbReference type="EMBL" id="APNK01000002">
    <property type="protein sequence ID" value="KEZ79009.1"/>
    <property type="molecule type" value="Genomic_DNA"/>
</dbReference>
<protein>
    <recommendedName>
        <fullName evidence="5">phosphoglycolate phosphatase</fullName>
        <ecNumber evidence="5">3.1.3.18</ecNumber>
    </recommendedName>
</protein>
<dbReference type="Gene3D" id="3.40.50.1000">
    <property type="entry name" value="HAD superfamily/HAD-like"/>
    <property type="match status" value="1"/>
</dbReference>
<reference evidence="6 7" key="1">
    <citation type="submission" date="2013-03" db="EMBL/GenBank/DDBJ databases">
        <title>Salinisphaera hydrothermalis C41B8 Genome Sequencing.</title>
        <authorList>
            <person name="Li C."/>
            <person name="Lai Q."/>
            <person name="Shao Z."/>
        </authorList>
    </citation>
    <scope>NUCLEOTIDE SEQUENCE [LARGE SCALE GENOMIC DNA]</scope>
    <source>
        <strain evidence="6 7">C41B8</strain>
    </source>
</reference>
<dbReference type="GO" id="GO:0008967">
    <property type="term" value="F:phosphoglycolate phosphatase activity"/>
    <property type="evidence" value="ECO:0007669"/>
    <property type="project" value="UniProtKB-EC"/>
</dbReference>
<dbReference type="SFLD" id="SFLDG01129">
    <property type="entry name" value="C1.5:_HAD__Beta-PGM__Phosphata"/>
    <property type="match status" value="1"/>
</dbReference>
<sequence length="231" mass="24143">MTEPAARAEARWPRAVIFDLDGTLIDSAPDIAAAVNATLAEHGIEIDAATARHHLGDGARKLIERVLAAHQVDADHDKLERLTAVFTERYQAVPCRDSVVFDGACDALSALQASDVKLAVCTNKPQAIADRVVAHLGLDHYIDVVVGAGAYALKPDPAPLYACLEALDCDADAAVYVGDMAVDRQAGHAAGLPVVLAEFGYAAGPVADLGADGVISHWRGLDAAVAALRSH</sequence>
<dbReference type="PANTHER" id="PTHR43434:SF1">
    <property type="entry name" value="PHOSPHOGLYCOLATE PHOSPHATASE"/>
    <property type="match status" value="1"/>
</dbReference>
<dbReference type="GO" id="GO:0005829">
    <property type="term" value="C:cytosol"/>
    <property type="evidence" value="ECO:0007669"/>
    <property type="project" value="TreeGrafter"/>
</dbReference>
<dbReference type="SFLD" id="SFLDG01135">
    <property type="entry name" value="C1.5.6:_HAD__Beta-PGM__Phospha"/>
    <property type="match status" value="1"/>
</dbReference>
<evidence type="ECO:0000256" key="1">
    <source>
        <dbReference type="ARBA" id="ARBA00000830"/>
    </source>
</evidence>
<dbReference type="STRING" id="1304275.C41B8_02727"/>
<dbReference type="Gene3D" id="1.10.150.240">
    <property type="entry name" value="Putative phosphatase, domain 2"/>
    <property type="match status" value="1"/>
</dbReference>
<evidence type="ECO:0000256" key="3">
    <source>
        <dbReference type="ARBA" id="ARBA00004818"/>
    </source>
</evidence>
<dbReference type="InterPro" id="IPR041492">
    <property type="entry name" value="HAD_2"/>
</dbReference>
<dbReference type="NCBIfam" id="TIGR01449">
    <property type="entry name" value="PGP_bact"/>
    <property type="match status" value="1"/>
</dbReference>
<keyword evidence="7" id="KW-1185">Reference proteome</keyword>
<dbReference type="PATRIC" id="fig|1304275.5.peg.553"/>
<evidence type="ECO:0000313" key="7">
    <source>
        <dbReference type="Proteomes" id="UP000028302"/>
    </source>
</evidence>
<dbReference type="GO" id="GO:0006281">
    <property type="term" value="P:DNA repair"/>
    <property type="evidence" value="ECO:0007669"/>
    <property type="project" value="TreeGrafter"/>
</dbReference>
<dbReference type="AlphaFoldDB" id="A0A084IQM5"/>
<dbReference type="InterPro" id="IPR050155">
    <property type="entry name" value="HAD-like_hydrolase_sf"/>
</dbReference>
<accession>A0A084IQM5</accession>
<dbReference type="SFLD" id="SFLDS00003">
    <property type="entry name" value="Haloacid_Dehalogenase"/>
    <property type="match status" value="1"/>
</dbReference>
<name>A0A084IQM5_SALHC</name>
<dbReference type="InterPro" id="IPR023214">
    <property type="entry name" value="HAD_sf"/>
</dbReference>
<dbReference type="Pfam" id="PF13419">
    <property type="entry name" value="HAD_2"/>
    <property type="match status" value="1"/>
</dbReference>
<dbReference type="InterPro" id="IPR023198">
    <property type="entry name" value="PGP-like_dom2"/>
</dbReference>
<organism evidence="6 7">
    <name type="scientific">Salinisphaera hydrothermalis (strain C41B8)</name>
    <dbReference type="NCBI Taxonomy" id="1304275"/>
    <lineage>
        <taxon>Bacteria</taxon>
        <taxon>Pseudomonadati</taxon>
        <taxon>Pseudomonadota</taxon>
        <taxon>Gammaproteobacteria</taxon>
        <taxon>Salinisphaerales</taxon>
        <taxon>Salinisphaeraceae</taxon>
        <taxon>Salinisphaera</taxon>
    </lineage>
</organism>
<dbReference type="PANTHER" id="PTHR43434">
    <property type="entry name" value="PHOSPHOGLYCOLATE PHOSPHATASE"/>
    <property type="match status" value="1"/>
</dbReference>
<dbReference type="GO" id="GO:0005975">
    <property type="term" value="P:carbohydrate metabolic process"/>
    <property type="evidence" value="ECO:0007669"/>
    <property type="project" value="InterPro"/>
</dbReference>
<dbReference type="OrthoDB" id="9776368at2"/>
<comment type="caution">
    <text evidence="6">The sequence shown here is derived from an EMBL/GenBank/DDBJ whole genome shotgun (WGS) entry which is preliminary data.</text>
</comment>
<dbReference type="Proteomes" id="UP000028302">
    <property type="component" value="Unassembled WGS sequence"/>
</dbReference>
<evidence type="ECO:0000313" key="6">
    <source>
        <dbReference type="EMBL" id="KEZ79009.1"/>
    </source>
</evidence>
<evidence type="ECO:0000256" key="4">
    <source>
        <dbReference type="ARBA" id="ARBA00006171"/>
    </source>
</evidence>
<evidence type="ECO:0000256" key="2">
    <source>
        <dbReference type="ARBA" id="ARBA00001946"/>
    </source>
</evidence>
<comment type="similarity">
    <text evidence="4">Belongs to the HAD-like hydrolase superfamily. CbbY/CbbZ/Gph/YieH family.</text>
</comment>
<comment type="cofactor">
    <cofactor evidence="2">
        <name>Mg(2+)</name>
        <dbReference type="ChEBI" id="CHEBI:18420"/>
    </cofactor>
</comment>
<comment type="pathway">
    <text evidence="3">Organic acid metabolism; glycolate biosynthesis; glycolate from 2-phosphoglycolate: step 1/1.</text>
</comment>